<sequence length="105" mass="12889">MKKLLSTLAAIGWVAAFAIPVSAAPIFVPRPEQVQTNTTIEQVNHWRHRHWRADRRWDRRWDRRHAWRSCGYYGRCYPRHYGYYGGYRDHYRYHRRSGVTIYFNF</sequence>
<dbReference type="EMBL" id="JAGGJR010000020">
    <property type="protein sequence ID" value="MBP1876661.1"/>
    <property type="molecule type" value="Genomic_DNA"/>
</dbReference>
<name>A0ACC5T687_ENSAD</name>
<keyword evidence="2" id="KW-1185">Reference proteome</keyword>
<dbReference type="Proteomes" id="UP000823773">
    <property type="component" value="Unassembled WGS sequence"/>
</dbReference>
<protein>
    <submittedName>
        <fullName evidence="1">Uncharacterized protein</fullName>
    </submittedName>
</protein>
<organism evidence="1 2">
    <name type="scientific">Ensifer adhaerens</name>
    <name type="common">Sinorhizobium morelense</name>
    <dbReference type="NCBI Taxonomy" id="106592"/>
    <lineage>
        <taxon>Bacteria</taxon>
        <taxon>Pseudomonadati</taxon>
        <taxon>Pseudomonadota</taxon>
        <taxon>Alphaproteobacteria</taxon>
        <taxon>Hyphomicrobiales</taxon>
        <taxon>Rhizobiaceae</taxon>
        <taxon>Sinorhizobium/Ensifer group</taxon>
        <taxon>Ensifer</taxon>
    </lineage>
</organism>
<evidence type="ECO:0000313" key="1">
    <source>
        <dbReference type="EMBL" id="MBP1876661.1"/>
    </source>
</evidence>
<proteinExistence type="predicted"/>
<evidence type="ECO:0000313" key="2">
    <source>
        <dbReference type="Proteomes" id="UP000823773"/>
    </source>
</evidence>
<accession>A0ACC5T687</accession>
<comment type="caution">
    <text evidence="1">The sequence shown here is derived from an EMBL/GenBank/DDBJ whole genome shotgun (WGS) entry which is preliminary data.</text>
</comment>
<gene>
    <name evidence="1" type="ORF">J2Z19_006413</name>
</gene>
<reference evidence="1" key="1">
    <citation type="submission" date="2021-03" db="EMBL/GenBank/DDBJ databases">
        <title>Genomic Encyclopedia of Type Strains, Phase IV (KMG-IV): sequencing the most valuable type-strain genomes for metagenomic binning, comparative biology and taxonomic classification.</title>
        <authorList>
            <person name="Goeker M."/>
        </authorList>
    </citation>
    <scope>NUCLEOTIDE SEQUENCE</scope>
    <source>
        <strain evidence="1">DSM 18131</strain>
    </source>
</reference>